<sequence>MDELRIDTTEVGKLAAQIDHAVEVLPREIRAVVQRGAFNIKRDAQKRIGRGPYLPAYARSISYDSRETPTGAWAEIGPDKDRPQGPLGNILEYGSPGRAPIPHLAPALAAEAPRFEKALEDVVLKALGL</sequence>
<dbReference type="EMBL" id="VIWY01000003">
    <property type="protein sequence ID" value="TWG20969.1"/>
    <property type="molecule type" value="Genomic_DNA"/>
</dbReference>
<gene>
    <name evidence="2" type="ORF">FHX34_103498</name>
</gene>
<organism evidence="2 3">
    <name type="scientific">Actinoplanes teichomyceticus</name>
    <dbReference type="NCBI Taxonomy" id="1867"/>
    <lineage>
        <taxon>Bacteria</taxon>
        <taxon>Bacillati</taxon>
        <taxon>Actinomycetota</taxon>
        <taxon>Actinomycetes</taxon>
        <taxon>Micromonosporales</taxon>
        <taxon>Micromonosporaceae</taxon>
        <taxon>Actinoplanes</taxon>
    </lineage>
</organism>
<reference evidence="2 3" key="1">
    <citation type="submission" date="2019-06" db="EMBL/GenBank/DDBJ databases">
        <title>Sequencing the genomes of 1000 actinobacteria strains.</title>
        <authorList>
            <person name="Klenk H.-P."/>
        </authorList>
    </citation>
    <scope>NUCLEOTIDE SEQUENCE [LARGE SCALE GENOMIC DNA]</scope>
    <source>
        <strain evidence="2 3">DSM 43866</strain>
    </source>
</reference>
<dbReference type="Proteomes" id="UP000320239">
    <property type="component" value="Unassembled WGS sequence"/>
</dbReference>
<dbReference type="OrthoDB" id="3233584at2"/>
<evidence type="ECO:0008006" key="4">
    <source>
        <dbReference type="Google" id="ProtNLM"/>
    </source>
</evidence>
<dbReference type="RefSeq" id="WP_122979654.1">
    <property type="nucleotide sequence ID" value="NZ_BOMX01000113.1"/>
</dbReference>
<evidence type="ECO:0000313" key="2">
    <source>
        <dbReference type="EMBL" id="TWG20969.1"/>
    </source>
</evidence>
<accession>A0A561WAT5</accession>
<dbReference type="AlphaFoldDB" id="A0A561WAT5"/>
<feature type="region of interest" description="Disordered" evidence="1">
    <location>
        <begin position="69"/>
        <end position="93"/>
    </location>
</feature>
<name>A0A561WAT5_ACTTI</name>
<evidence type="ECO:0000256" key="1">
    <source>
        <dbReference type="SAM" id="MobiDB-lite"/>
    </source>
</evidence>
<protein>
    <recommendedName>
        <fullName evidence="4">HK97 gp10 family phage protein</fullName>
    </recommendedName>
</protein>
<evidence type="ECO:0000313" key="3">
    <source>
        <dbReference type="Proteomes" id="UP000320239"/>
    </source>
</evidence>
<keyword evidence="3" id="KW-1185">Reference proteome</keyword>
<proteinExistence type="predicted"/>
<comment type="caution">
    <text evidence="2">The sequence shown here is derived from an EMBL/GenBank/DDBJ whole genome shotgun (WGS) entry which is preliminary data.</text>
</comment>